<comment type="similarity">
    <text evidence="1">Belongs to the bacterial solute-binding protein 3 family.</text>
</comment>
<evidence type="ECO:0000259" key="4">
    <source>
        <dbReference type="SMART" id="SM00062"/>
    </source>
</evidence>
<dbReference type="AlphaFoldDB" id="A0A9D8PRF8"/>
<dbReference type="InterPro" id="IPR051455">
    <property type="entry name" value="Bact_solute-bind_prot3"/>
</dbReference>
<keyword evidence="2" id="KW-0813">Transport</keyword>
<sequence>MDFEGGRINRRGGIERPSSIETGRLKLIWVAVSLLLFLSAPAPRLYAGETVDRIMKDGVVVVGIGGEVPPFSYSTGEEGDEAELISLTGFDVEIVGAILEGIAAIEEIGNIDITPRFVTVDPVELIPLVAEGEIQMAPGLAHKMGWERAIDFSVTYFKGGTGIAVKKSSSIRRLGHLKGKKIALPQGIKDDKIDTALSGVNLVPVEDLSSGFELLKGGKVVGVAGDVRELLRIISLEEKPERFILVDELVSMVPYCVGIPPEDPRWREMINFSMMKIFESGLYRKMYEKWFRRDSRTKYPIGFTMEIWPK</sequence>
<dbReference type="PANTHER" id="PTHR30085:SF6">
    <property type="entry name" value="ABC TRANSPORTER GLUTAMINE-BINDING PROTEIN GLNH"/>
    <property type="match status" value="1"/>
</dbReference>
<evidence type="ECO:0000256" key="2">
    <source>
        <dbReference type="ARBA" id="ARBA00022448"/>
    </source>
</evidence>
<dbReference type="InterPro" id="IPR001638">
    <property type="entry name" value="Solute-binding_3/MltF_N"/>
</dbReference>
<dbReference type="Gene3D" id="3.40.190.10">
    <property type="entry name" value="Periplasmic binding protein-like II"/>
    <property type="match status" value="2"/>
</dbReference>
<comment type="caution">
    <text evidence="5">The sequence shown here is derived from an EMBL/GenBank/DDBJ whole genome shotgun (WGS) entry which is preliminary data.</text>
</comment>
<reference evidence="5" key="2">
    <citation type="submission" date="2021-01" db="EMBL/GenBank/DDBJ databases">
        <authorList>
            <person name="Hahn C.R."/>
            <person name="Youssef N.H."/>
            <person name="Elshahed M."/>
        </authorList>
    </citation>
    <scope>NUCLEOTIDE SEQUENCE</scope>
    <source>
        <strain evidence="5">Zod_Metabat.24</strain>
    </source>
</reference>
<evidence type="ECO:0000313" key="6">
    <source>
        <dbReference type="Proteomes" id="UP000809273"/>
    </source>
</evidence>
<accession>A0A9D8PRF8</accession>
<dbReference type="PANTHER" id="PTHR30085">
    <property type="entry name" value="AMINO ACID ABC TRANSPORTER PERMEASE"/>
    <property type="match status" value="1"/>
</dbReference>
<dbReference type="GO" id="GO:0005576">
    <property type="term" value="C:extracellular region"/>
    <property type="evidence" value="ECO:0007669"/>
    <property type="project" value="TreeGrafter"/>
</dbReference>
<evidence type="ECO:0000256" key="1">
    <source>
        <dbReference type="ARBA" id="ARBA00010333"/>
    </source>
</evidence>
<dbReference type="SUPFAM" id="SSF53850">
    <property type="entry name" value="Periplasmic binding protein-like II"/>
    <property type="match status" value="1"/>
</dbReference>
<dbReference type="Proteomes" id="UP000809273">
    <property type="component" value="Unassembled WGS sequence"/>
</dbReference>
<dbReference type="GO" id="GO:0006865">
    <property type="term" value="P:amino acid transport"/>
    <property type="evidence" value="ECO:0007669"/>
    <property type="project" value="TreeGrafter"/>
</dbReference>
<proteinExistence type="inferred from homology"/>
<evidence type="ECO:0000256" key="3">
    <source>
        <dbReference type="ARBA" id="ARBA00022729"/>
    </source>
</evidence>
<reference evidence="5" key="1">
    <citation type="journal article" date="2021" name="Environ. Microbiol.">
        <title>Genomic characterization of three novel Desulfobacterota classes expand the metabolic and phylogenetic diversity of the phylum.</title>
        <authorList>
            <person name="Murphy C.L."/>
            <person name="Biggerstaff J."/>
            <person name="Eichhorn A."/>
            <person name="Ewing E."/>
            <person name="Shahan R."/>
            <person name="Soriano D."/>
            <person name="Stewart S."/>
            <person name="VanMol K."/>
            <person name="Walker R."/>
            <person name="Walters P."/>
            <person name="Elshahed M.S."/>
            <person name="Youssef N.H."/>
        </authorList>
    </citation>
    <scope>NUCLEOTIDE SEQUENCE</scope>
    <source>
        <strain evidence="5">Zod_Metabat.24</strain>
    </source>
</reference>
<organism evidence="5 6">
    <name type="scientific">Candidatus Zymogenus saltonus</name>
    <dbReference type="NCBI Taxonomy" id="2844893"/>
    <lineage>
        <taxon>Bacteria</taxon>
        <taxon>Deltaproteobacteria</taxon>
        <taxon>Candidatus Zymogenia</taxon>
        <taxon>Candidatus Zymogeniales</taxon>
        <taxon>Candidatus Zymogenaceae</taxon>
        <taxon>Candidatus Zymogenus</taxon>
    </lineage>
</organism>
<gene>
    <name evidence="5" type="ORF">JW984_15985</name>
</gene>
<dbReference type="GO" id="GO:0030288">
    <property type="term" value="C:outer membrane-bounded periplasmic space"/>
    <property type="evidence" value="ECO:0007669"/>
    <property type="project" value="TreeGrafter"/>
</dbReference>
<protein>
    <submittedName>
        <fullName evidence="5">Transporter substrate-binding domain-containing protein</fullName>
    </submittedName>
</protein>
<dbReference type="SMART" id="SM00062">
    <property type="entry name" value="PBPb"/>
    <property type="match status" value="1"/>
</dbReference>
<dbReference type="EMBL" id="JAFGIX010000086">
    <property type="protein sequence ID" value="MBN1574698.1"/>
    <property type="molecule type" value="Genomic_DNA"/>
</dbReference>
<evidence type="ECO:0000313" key="5">
    <source>
        <dbReference type="EMBL" id="MBN1574698.1"/>
    </source>
</evidence>
<name>A0A9D8PRF8_9DELT</name>
<keyword evidence="3" id="KW-0732">Signal</keyword>
<feature type="domain" description="Solute-binding protein family 3/N-terminal" evidence="4">
    <location>
        <begin position="59"/>
        <end position="294"/>
    </location>
</feature>
<dbReference type="Pfam" id="PF00497">
    <property type="entry name" value="SBP_bac_3"/>
    <property type="match status" value="1"/>
</dbReference>